<dbReference type="HOGENOM" id="CLU_1029050_0_0_2"/>
<protein>
    <submittedName>
        <fullName evidence="1">Uncharacterized protein</fullName>
    </submittedName>
</protein>
<evidence type="ECO:0000313" key="2">
    <source>
        <dbReference type="Proteomes" id="UP000007485"/>
    </source>
</evidence>
<proteinExistence type="predicted"/>
<dbReference type="eggNOG" id="arCOG08424">
    <property type="taxonomic scope" value="Archaea"/>
</dbReference>
<name>F0QYB6_VULM7</name>
<accession>F0QYB6</accession>
<dbReference type="AlphaFoldDB" id="F0QYB6"/>
<sequence>MIDVDLCVQLRRYYLDADLQVLLAVMSRLAFYSPCAKFTDLMRLTSWHQQRLLRVLNRGIRMGFIIRCVDGGGYDVALPILHRSLISRERITFSVERFTSNYLVMRHDVSITMQNTGFLDIGNVFVRVYGDIDWDEPLRFRCGDVKVVERLERDKCPLNMCDLIFNLREPVSPGGTFNYNYSFNLYYYPPRDYFSLDVLNNIKDVSIRIPRNYGTRGRISLGEVELTGYGSVKTSLSKKYNIVHGLSLTPPGTLKIPIQIKTVTFNYGNV</sequence>
<evidence type="ECO:0000313" key="1">
    <source>
        <dbReference type="EMBL" id="ADY01353.1"/>
    </source>
</evidence>
<keyword evidence="2" id="KW-1185">Reference proteome</keyword>
<reference evidence="1 2" key="1">
    <citation type="journal article" date="2011" name="J. Bacteriol.">
        <title>Complete genome sequence of 'Vulcanisaeta moutnovskia' strain 768-28, a novel member of the hyperthermophilic crenarchaeal genus vulcanisaeta.</title>
        <authorList>
            <person name="Gumerov V.M."/>
            <person name="Mardanov A.V."/>
            <person name="Beletsky A.V."/>
            <person name="Prokofeva M.I."/>
            <person name="Bonch-Osmolovskaya E.A."/>
            <person name="Ravin N.V."/>
            <person name="Skryabin K.G."/>
        </authorList>
    </citation>
    <scope>NUCLEOTIDE SEQUENCE [LARGE SCALE GENOMIC DNA]</scope>
    <source>
        <strain evidence="1 2">768-28</strain>
    </source>
</reference>
<gene>
    <name evidence="1" type="ordered locus">VMUT_1148</name>
</gene>
<dbReference type="KEGG" id="vmo:VMUT_1148"/>
<organism evidence="1 2">
    <name type="scientific">Vulcanisaeta moutnovskia (strain 768-28)</name>
    <dbReference type="NCBI Taxonomy" id="985053"/>
    <lineage>
        <taxon>Archaea</taxon>
        <taxon>Thermoproteota</taxon>
        <taxon>Thermoprotei</taxon>
        <taxon>Thermoproteales</taxon>
        <taxon>Thermoproteaceae</taxon>
        <taxon>Vulcanisaeta</taxon>
    </lineage>
</organism>
<dbReference type="Proteomes" id="UP000007485">
    <property type="component" value="Chromosome"/>
</dbReference>
<dbReference type="EMBL" id="CP002529">
    <property type="protein sequence ID" value="ADY01353.1"/>
    <property type="molecule type" value="Genomic_DNA"/>
</dbReference>